<dbReference type="GO" id="GO:0071218">
    <property type="term" value="P:cellular response to misfolded protein"/>
    <property type="evidence" value="ECO:0007669"/>
    <property type="project" value="TreeGrafter"/>
</dbReference>
<gene>
    <name evidence="4" type="ORF">BQ4739_LOCUS13304</name>
    <name evidence="3" type="ORF">BQ4739_LOCUS5152</name>
</gene>
<dbReference type="Gene3D" id="1.10.287.110">
    <property type="entry name" value="DnaJ domain"/>
    <property type="match status" value="1"/>
</dbReference>
<organism evidence="4 5">
    <name type="scientific">Tetradesmus obliquus</name>
    <name type="common">Green alga</name>
    <name type="synonym">Acutodesmus obliquus</name>
    <dbReference type="NCBI Taxonomy" id="3088"/>
    <lineage>
        <taxon>Eukaryota</taxon>
        <taxon>Viridiplantae</taxon>
        <taxon>Chlorophyta</taxon>
        <taxon>core chlorophytes</taxon>
        <taxon>Chlorophyceae</taxon>
        <taxon>CS clade</taxon>
        <taxon>Sphaeropleales</taxon>
        <taxon>Scenedesmaceae</taxon>
        <taxon>Tetradesmus</taxon>
    </lineage>
</organism>
<reference evidence="4 5" key="1">
    <citation type="submission" date="2016-10" db="EMBL/GenBank/DDBJ databases">
        <authorList>
            <person name="Cai Z."/>
        </authorList>
    </citation>
    <scope>NUCLEOTIDE SEQUENCE [LARGE SCALE GENOMIC DNA]</scope>
</reference>
<sequence length="334" mass="36063">MHCPLRTPPHSQCSRRYRGQLASRCQPALPHNRSRLLGVTQRRRTVGVQAAAKTLYEALGVSQDATDRDIKKAYRQKALKLHPDVNKAPNAQEQFLEVKNAFSVLSDAQQRAAYDRKLRGGFGDFGSWGSSAGGFGGAWGGSSSSSSAGGRPRPKQPEEEFYGLEDFFNDLEKEVNDWSKKRSASGKPASLWEELSAIGEEFVDFLEQGLKDEQQQTNSSSSKAKESWQGGGAGREGSSSFKGGGSGSSSYSSSSSSRARSPVDKFEELKRQYDLYDEGKKGGSSSSSGGSSSSSSKTSSNSSSSARTAQPPPRKTADEEIDDMLAALKKKMNK</sequence>
<keyword evidence="5" id="KW-1185">Reference proteome</keyword>
<dbReference type="PANTHER" id="PTHR43908">
    <property type="entry name" value="AT29763P-RELATED"/>
    <property type="match status" value="1"/>
</dbReference>
<dbReference type="PANTHER" id="PTHR43908:SF3">
    <property type="entry name" value="AT29763P-RELATED"/>
    <property type="match status" value="1"/>
</dbReference>
<dbReference type="Proteomes" id="UP000256970">
    <property type="component" value="Unassembled WGS sequence"/>
</dbReference>
<dbReference type="SUPFAM" id="SSF46565">
    <property type="entry name" value="Chaperone J-domain"/>
    <property type="match status" value="1"/>
</dbReference>
<dbReference type="SMART" id="SM00271">
    <property type="entry name" value="DnaJ"/>
    <property type="match status" value="1"/>
</dbReference>
<name>A0A383W7I2_TETOB</name>
<feature type="domain" description="J" evidence="2">
    <location>
        <begin position="54"/>
        <end position="118"/>
    </location>
</feature>
<proteinExistence type="predicted"/>
<evidence type="ECO:0000313" key="3">
    <source>
        <dbReference type="EMBL" id="SZX64658.1"/>
    </source>
</evidence>
<protein>
    <recommendedName>
        <fullName evidence="2">J domain-containing protein</fullName>
    </recommendedName>
</protein>
<feature type="compositionally biased region" description="Low complexity" evidence="1">
    <location>
        <begin position="141"/>
        <end position="150"/>
    </location>
</feature>
<dbReference type="GO" id="GO:0005789">
    <property type="term" value="C:endoplasmic reticulum membrane"/>
    <property type="evidence" value="ECO:0007669"/>
    <property type="project" value="TreeGrafter"/>
</dbReference>
<dbReference type="EMBL" id="FNXT01001186">
    <property type="protein sequence ID" value="SZX73193.1"/>
    <property type="molecule type" value="Genomic_DNA"/>
</dbReference>
<evidence type="ECO:0000256" key="1">
    <source>
        <dbReference type="SAM" id="MobiDB-lite"/>
    </source>
</evidence>
<evidence type="ECO:0000313" key="5">
    <source>
        <dbReference type="Proteomes" id="UP000256970"/>
    </source>
</evidence>
<evidence type="ECO:0000259" key="2">
    <source>
        <dbReference type="PROSITE" id="PS50076"/>
    </source>
</evidence>
<feature type="compositionally biased region" description="Basic and acidic residues" evidence="1">
    <location>
        <begin position="261"/>
        <end position="281"/>
    </location>
</feature>
<dbReference type="PRINTS" id="PR00625">
    <property type="entry name" value="JDOMAIN"/>
</dbReference>
<dbReference type="InterPro" id="IPR001623">
    <property type="entry name" value="DnaJ_domain"/>
</dbReference>
<dbReference type="InterPro" id="IPR051100">
    <property type="entry name" value="DnaJ_subfamily_B/C"/>
</dbReference>
<dbReference type="GO" id="GO:0030544">
    <property type="term" value="F:Hsp70 protein binding"/>
    <property type="evidence" value="ECO:0007669"/>
    <property type="project" value="TreeGrafter"/>
</dbReference>
<dbReference type="AlphaFoldDB" id="A0A383W7I2"/>
<dbReference type="InterPro" id="IPR036869">
    <property type="entry name" value="J_dom_sf"/>
</dbReference>
<feature type="region of interest" description="Disordered" evidence="1">
    <location>
        <begin position="139"/>
        <end position="158"/>
    </location>
</feature>
<dbReference type="Pfam" id="PF00226">
    <property type="entry name" value="DnaJ"/>
    <property type="match status" value="1"/>
</dbReference>
<feature type="compositionally biased region" description="Low complexity" evidence="1">
    <location>
        <begin position="283"/>
        <end position="305"/>
    </location>
</feature>
<accession>A0A383W7I2</accession>
<dbReference type="PROSITE" id="PS50076">
    <property type="entry name" value="DNAJ_2"/>
    <property type="match status" value="1"/>
</dbReference>
<dbReference type="CDD" id="cd06257">
    <property type="entry name" value="DnaJ"/>
    <property type="match status" value="1"/>
</dbReference>
<feature type="region of interest" description="Disordered" evidence="1">
    <location>
        <begin position="207"/>
        <end position="319"/>
    </location>
</feature>
<evidence type="ECO:0000313" key="4">
    <source>
        <dbReference type="EMBL" id="SZX73193.1"/>
    </source>
</evidence>
<feature type="compositionally biased region" description="Low complexity" evidence="1">
    <location>
        <begin position="248"/>
        <end position="257"/>
    </location>
</feature>
<dbReference type="EMBL" id="FNXT01000432">
    <property type="protein sequence ID" value="SZX64658.1"/>
    <property type="molecule type" value="Genomic_DNA"/>
</dbReference>